<dbReference type="EMBL" id="BK015906">
    <property type="protein sequence ID" value="DAF84590.1"/>
    <property type="molecule type" value="Genomic_DNA"/>
</dbReference>
<protein>
    <submittedName>
        <fullName evidence="1">Uncharacterized protein</fullName>
    </submittedName>
</protein>
<organism evidence="1">
    <name type="scientific">Myoviridae sp. ctY1522</name>
    <dbReference type="NCBI Taxonomy" id="2825124"/>
    <lineage>
        <taxon>Viruses</taxon>
        <taxon>Duplodnaviria</taxon>
        <taxon>Heunggongvirae</taxon>
        <taxon>Uroviricota</taxon>
        <taxon>Caudoviricetes</taxon>
    </lineage>
</organism>
<accession>A0A8S5TQV2</accession>
<reference evidence="1" key="1">
    <citation type="journal article" date="2021" name="Proc. Natl. Acad. Sci. U.S.A.">
        <title>A Catalog of Tens of Thousands of Viruses from Human Metagenomes Reveals Hidden Associations with Chronic Diseases.</title>
        <authorList>
            <person name="Tisza M.J."/>
            <person name="Buck C.B."/>
        </authorList>
    </citation>
    <scope>NUCLEOTIDE SEQUENCE</scope>
    <source>
        <strain evidence="1">CtY1522</strain>
    </source>
</reference>
<evidence type="ECO:0000313" key="1">
    <source>
        <dbReference type="EMBL" id="DAF84590.1"/>
    </source>
</evidence>
<name>A0A8S5TQV2_9CAUD</name>
<proteinExistence type="predicted"/>
<sequence>MAKITDKKAVECAKTLVEFCKQRGGCQNCIFRAFGADHWNCHIEAFDLRDVLLNMEAKKKNRGYI</sequence>